<reference evidence="1 2" key="1">
    <citation type="submission" date="2015-03" db="EMBL/GenBank/DDBJ databases">
        <authorList>
            <consortium name="Pathogen Informatics"/>
        </authorList>
    </citation>
    <scope>NUCLEOTIDE SEQUENCE [LARGE SCALE GENOMIC DNA]</scope>
    <source>
        <strain evidence="1 2">Bir 185</strain>
    </source>
</reference>
<dbReference type="AlphaFoldDB" id="A0A655AT14"/>
<dbReference type="Proteomes" id="UP000050164">
    <property type="component" value="Unassembled WGS sequence"/>
</dbReference>
<accession>A0A655AT14</accession>
<organism evidence="1 2">
    <name type="scientific">Mycobacterium tuberculosis</name>
    <dbReference type="NCBI Taxonomy" id="1773"/>
    <lineage>
        <taxon>Bacteria</taxon>
        <taxon>Bacillati</taxon>
        <taxon>Actinomycetota</taxon>
        <taxon>Actinomycetes</taxon>
        <taxon>Mycobacteriales</taxon>
        <taxon>Mycobacteriaceae</taxon>
        <taxon>Mycobacterium</taxon>
        <taxon>Mycobacterium tuberculosis complex</taxon>
    </lineage>
</organism>
<evidence type="ECO:0000313" key="1">
    <source>
        <dbReference type="EMBL" id="CKV24635.1"/>
    </source>
</evidence>
<evidence type="ECO:0000313" key="2">
    <source>
        <dbReference type="Proteomes" id="UP000050164"/>
    </source>
</evidence>
<gene>
    <name evidence="1" type="ORF">ERS027659_05354</name>
</gene>
<protein>
    <submittedName>
        <fullName evidence="1">Uncharacterized protein</fullName>
    </submittedName>
</protein>
<dbReference type="EMBL" id="CNFT01003920">
    <property type="protein sequence ID" value="CKV24635.1"/>
    <property type="molecule type" value="Genomic_DNA"/>
</dbReference>
<sequence length="51" mass="5347">MSFLAEPLDHVDLAFGQHIGDSGVDADLRRHRVGGGPIVAGEQNRPQPAAA</sequence>
<name>A0A655AT14_MYCTX</name>
<proteinExistence type="predicted"/>